<keyword evidence="2" id="KW-1185">Reference proteome</keyword>
<evidence type="ECO:0000313" key="2">
    <source>
        <dbReference type="Proteomes" id="UP000005239"/>
    </source>
</evidence>
<accession>A0A2A6B9G7</accession>
<protein>
    <submittedName>
        <fullName evidence="1">Uncharacterized protein</fullName>
    </submittedName>
</protein>
<accession>A0A8R1YDR6</accession>
<gene>
    <name evidence="1" type="primary">WBGene00110531</name>
</gene>
<dbReference type="EnsemblMetazoa" id="PPA20977.1">
    <property type="protein sequence ID" value="PPA20977.1"/>
    <property type="gene ID" value="WBGene00110531"/>
</dbReference>
<evidence type="ECO:0000313" key="1">
    <source>
        <dbReference type="EnsemblMetazoa" id="PPA20977.1"/>
    </source>
</evidence>
<proteinExistence type="predicted"/>
<dbReference type="Proteomes" id="UP000005239">
    <property type="component" value="Unassembled WGS sequence"/>
</dbReference>
<organism evidence="1 2">
    <name type="scientific">Pristionchus pacificus</name>
    <name type="common">Parasitic nematode worm</name>
    <dbReference type="NCBI Taxonomy" id="54126"/>
    <lineage>
        <taxon>Eukaryota</taxon>
        <taxon>Metazoa</taxon>
        <taxon>Ecdysozoa</taxon>
        <taxon>Nematoda</taxon>
        <taxon>Chromadorea</taxon>
        <taxon>Rhabditida</taxon>
        <taxon>Rhabditina</taxon>
        <taxon>Diplogasteromorpha</taxon>
        <taxon>Diplogasteroidea</taxon>
        <taxon>Neodiplogasteridae</taxon>
        <taxon>Pristionchus</taxon>
    </lineage>
</organism>
<reference evidence="1" key="2">
    <citation type="submission" date="2022-06" db="UniProtKB">
        <authorList>
            <consortium name="EnsemblMetazoa"/>
        </authorList>
    </citation>
    <scope>IDENTIFICATION</scope>
    <source>
        <strain evidence="1">PS312</strain>
    </source>
</reference>
<dbReference type="InterPro" id="IPR038203">
    <property type="entry name" value="Diapausin_sf"/>
</dbReference>
<dbReference type="Pfam" id="PF08036">
    <property type="entry name" value="Antimicrobial_6"/>
    <property type="match status" value="1"/>
</dbReference>
<name>A0A2A6B9G7_PRIPA</name>
<sequence length="555" mass="58612">MNSSFLLLSLASLLVAAFAIPLERVKRGGYGRPSGYGAPSGDNYAFGDQGGFDGGFNNGGFNNGGFNNGGFNNGGWNRVKRGGYGRPYGYGNGGFDNQGGFDGGFNFNNGGFKEFPNNGGFQNGGFQNGGGFNDGFNECDNQLGPSALLTMNFSVFLLLVSSLLIAAFAIPQERFKRGGYGRPSGYGAASYGNGGFDNQGGLDGGFNQYPDNSFSNGGYQNGGYNRVKRGGYGAPSYGGPSYGNGGFDQGFNGVNFNQFPSNGGYQNGGFNSGPKRCTSRRATMSAEDPIRKDSNAAELTVSGAECLVVRAWEAEHSAGTVEILPPLRDECDNQLGPSALLTMNFSVFLLLVSSLLIAAFAIPQERFKRGGYGRPSGYGASSYGNGGFDNQGGLDGDFNQYPDSNLNNGGIQNGGFNRVKRGGFQNGAFNIIKSDGFQNGGFYRVKSCGIQIGGFYILKSCGFQNGAFNRVKSDGIQNGLFIRVARGGYGAPSYGSGGYEALYVEACNEVCGRSHQERFECCRAHGFWRGMSRGACMGGRAFCRHSGDSSSSEGW</sequence>
<dbReference type="AlphaFoldDB" id="A0A2A6B9G7"/>
<dbReference type="Gene3D" id="3.30.30.120">
    <property type="entry name" value="Diapause-specific peptide"/>
    <property type="match status" value="1"/>
</dbReference>
<reference evidence="2" key="1">
    <citation type="journal article" date="2008" name="Nat. Genet.">
        <title>The Pristionchus pacificus genome provides a unique perspective on nematode lifestyle and parasitism.</title>
        <authorList>
            <person name="Dieterich C."/>
            <person name="Clifton S.W."/>
            <person name="Schuster L.N."/>
            <person name="Chinwalla A."/>
            <person name="Delehaunty K."/>
            <person name="Dinkelacker I."/>
            <person name="Fulton L."/>
            <person name="Fulton R."/>
            <person name="Godfrey J."/>
            <person name="Minx P."/>
            <person name="Mitreva M."/>
            <person name="Roeseler W."/>
            <person name="Tian H."/>
            <person name="Witte H."/>
            <person name="Yang S.P."/>
            <person name="Wilson R.K."/>
            <person name="Sommer R.J."/>
        </authorList>
    </citation>
    <scope>NUCLEOTIDE SEQUENCE [LARGE SCALE GENOMIC DNA]</scope>
    <source>
        <strain evidence="2">PS312</strain>
    </source>
</reference>